<dbReference type="EMBL" id="JACDUH010000004">
    <property type="protein sequence ID" value="MBA2851905.1"/>
    <property type="molecule type" value="Genomic_DNA"/>
</dbReference>
<reference evidence="2" key="2">
    <citation type="submission" date="2018-02" db="EMBL/GenBank/DDBJ databases">
        <title>Complete genome sequence of the Methanococcus maripaludis type strain JJ (DSM 2067), a model for selenoprotein synthesis in Archaea.</title>
        <authorList>
            <person name="Poehlein A."/>
            <person name="Heym D."/>
            <person name="Quitzke V."/>
            <person name="Fersch J."/>
            <person name="Daniel R."/>
            <person name="Rother M."/>
        </authorList>
    </citation>
    <scope>NUCLEOTIDE SEQUENCE [LARGE SCALE GENOMIC DNA]</scope>
    <source>
        <strain evidence="2">DSM 2067</strain>
    </source>
</reference>
<dbReference type="Proteomes" id="UP000239462">
    <property type="component" value="Chromosome"/>
</dbReference>
<evidence type="ECO:0000313" key="12">
    <source>
        <dbReference type="Proteomes" id="UP000239462"/>
    </source>
</evidence>
<dbReference type="EMBL" id="JACDUJ010000001">
    <property type="protein sequence ID" value="MBA2845849.1"/>
    <property type="molecule type" value="Genomic_DNA"/>
</dbReference>
<dbReference type="Proteomes" id="UP000584706">
    <property type="component" value="Unassembled WGS sequence"/>
</dbReference>
<dbReference type="GeneID" id="10981480"/>
<dbReference type="EMBL" id="CP026606">
    <property type="protein sequence ID" value="AVB76435.1"/>
    <property type="molecule type" value="Genomic_DNA"/>
</dbReference>
<evidence type="ECO:0000313" key="16">
    <source>
        <dbReference type="Proteomes" id="UP000571854"/>
    </source>
</evidence>
<evidence type="ECO:0000313" key="14">
    <source>
        <dbReference type="Proteomes" id="UP000564425"/>
    </source>
</evidence>
<evidence type="ECO:0000259" key="1">
    <source>
        <dbReference type="Pfam" id="PF10869"/>
    </source>
</evidence>
<dbReference type="Proteomes" id="UP000564425">
    <property type="component" value="Unassembled WGS sequence"/>
</dbReference>
<organism evidence="2 12">
    <name type="scientific">Methanococcus maripaludis</name>
    <name type="common">Methanococcus deltae</name>
    <dbReference type="NCBI Taxonomy" id="39152"/>
    <lineage>
        <taxon>Archaea</taxon>
        <taxon>Methanobacteriati</taxon>
        <taxon>Methanobacteriota</taxon>
        <taxon>Methanomada group</taxon>
        <taxon>Methanococci</taxon>
        <taxon>Methanococcales</taxon>
        <taxon>Methanococcaceae</taxon>
        <taxon>Methanococcus</taxon>
    </lineage>
</organism>
<dbReference type="EMBL" id="JACHIQ010000003">
    <property type="protein sequence ID" value="MBB6068329.1"/>
    <property type="molecule type" value="Genomic_DNA"/>
</dbReference>
<evidence type="ECO:0000313" key="6">
    <source>
        <dbReference type="EMBL" id="MBA2864755.1"/>
    </source>
</evidence>
<evidence type="ECO:0000313" key="10">
    <source>
        <dbReference type="EMBL" id="MBM7409799.1"/>
    </source>
</evidence>
<protein>
    <submittedName>
        <fullName evidence="9">DUF2666 domain-containing protein</fullName>
    </submittedName>
</protein>
<dbReference type="EMBL" id="JACDUO010000003">
    <property type="protein sequence ID" value="MBA2864755.1"/>
    <property type="molecule type" value="Genomic_DNA"/>
</dbReference>
<evidence type="ECO:0000313" key="15">
    <source>
        <dbReference type="Proteomes" id="UP000567099"/>
    </source>
</evidence>
<dbReference type="AlphaFoldDB" id="A0A2L1CAQ6"/>
<evidence type="ECO:0000313" key="9">
    <source>
        <dbReference type="EMBL" id="MBG0769990.1"/>
    </source>
</evidence>
<dbReference type="OMA" id="KWFVVKK"/>
<evidence type="ECO:0000313" key="11">
    <source>
        <dbReference type="EMBL" id="MBP2219129.1"/>
    </source>
</evidence>
<evidence type="ECO:0000313" key="8">
    <source>
        <dbReference type="EMBL" id="MBB6497706.1"/>
    </source>
</evidence>
<dbReference type="Proteomes" id="UP000590564">
    <property type="component" value="Unassembled WGS sequence"/>
</dbReference>
<dbReference type="EMBL" id="JACCQJ010000004">
    <property type="protein sequence ID" value="MBG0769990.1"/>
    <property type="molecule type" value="Genomic_DNA"/>
</dbReference>
<dbReference type="InterPro" id="IPR022620">
    <property type="entry name" value="DUF2666"/>
</dbReference>
<proteinExistence type="predicted"/>
<reference evidence="12" key="1">
    <citation type="journal article" date="2018" name="Genome Announc.">
        <title>Complete Genome Sequence of the Methanococcus maripaludis Type Strain JJ (DSM 2067), a Model for Selenoprotein Synthesis in Archaea.</title>
        <authorList>
            <person name="Poehlein A."/>
            <person name="Heym D."/>
            <person name="Quitzke V."/>
            <person name="Fersch J."/>
            <person name="Daniel R."/>
            <person name="Rother M."/>
        </authorList>
    </citation>
    <scope>NUCLEOTIDE SEQUENCE [LARGE SCALE GENOMIC DNA]</scope>
    <source>
        <strain evidence="12">DSM 2067</strain>
    </source>
</reference>
<dbReference type="KEGG" id="mmad:MMJJ_10370"/>
<dbReference type="EMBL" id="JACDUN010000001">
    <property type="protein sequence ID" value="MBA2859143.1"/>
    <property type="molecule type" value="Genomic_DNA"/>
</dbReference>
<dbReference type="Proteomes" id="UP000742560">
    <property type="component" value="Unassembled WGS sequence"/>
</dbReference>
<reference evidence="10" key="4">
    <citation type="submission" date="2021-01" db="EMBL/GenBank/DDBJ databases">
        <title>Genomic Encyclopedia of Type Strains, Phase IV (KMG-V): Genome sequencing to study the core and pangenomes of soil and plant-associated prokaryotes.</title>
        <authorList>
            <person name="Whitman W."/>
        </authorList>
    </citation>
    <scope>NUCLEOTIDE SEQUENCE</scope>
    <source>
        <strain evidence="4 14">A1</strain>
        <strain evidence="3 16">A5</strain>
        <strain evidence="5 13">C12</strain>
        <strain evidence="6 15">C13</strain>
        <strain evidence="8 18">D1</strain>
        <strain evidence="7 17">DSM 7078</strain>
        <strain evidence="10">RC</strain>
    </source>
</reference>
<sequence length="140" mass="16062">MSEERIQFNAKKGKWYVSKKIKIDENTSNEEIARVLASIEETLSIKIKDFLPFDMEKLRAIADEIYEKKKGRVKEEDISGALTKLKSPGTTKKLGTIDDTKEGKEILKRLLTEIVLERLGITSKIEAKMIEKYIEKSKAK</sequence>
<evidence type="ECO:0000313" key="2">
    <source>
        <dbReference type="EMBL" id="AVB76435.1"/>
    </source>
</evidence>
<gene>
    <name evidence="9" type="ORF">H0S71_08855</name>
    <name evidence="10" type="ORF">HNP85_001494</name>
    <name evidence="4" type="ORF">HNP86_002068</name>
    <name evidence="3" type="ORF">HNP88_000033</name>
    <name evidence="5" type="ORF">HNP93_001844</name>
    <name evidence="6" type="ORF">HNP94_001783</name>
    <name evidence="8" type="ORF">HNP96_001754</name>
    <name evidence="7" type="ORF">HNP97_001842</name>
    <name evidence="11" type="ORF">J2745_000606</name>
    <name evidence="2" type="ORF">MMJJ_10370</name>
</gene>
<dbReference type="Proteomes" id="UP000571854">
    <property type="component" value="Unassembled WGS sequence"/>
</dbReference>
<dbReference type="EMBL" id="JAGINF010000002">
    <property type="protein sequence ID" value="MBP2219129.1"/>
    <property type="molecule type" value="Genomic_DNA"/>
</dbReference>
<dbReference type="Proteomes" id="UP000714405">
    <property type="component" value="Unassembled WGS sequence"/>
</dbReference>
<evidence type="ECO:0000313" key="5">
    <source>
        <dbReference type="EMBL" id="MBA2859143.1"/>
    </source>
</evidence>
<evidence type="ECO:0000313" key="17">
    <source>
        <dbReference type="Proteomes" id="UP000584706"/>
    </source>
</evidence>
<evidence type="ECO:0000313" key="13">
    <source>
        <dbReference type="Proteomes" id="UP000558015"/>
    </source>
</evidence>
<evidence type="ECO:0000313" key="4">
    <source>
        <dbReference type="EMBL" id="MBA2851905.1"/>
    </source>
</evidence>
<dbReference type="EMBL" id="JACHED010000004">
    <property type="protein sequence ID" value="MBB6497706.1"/>
    <property type="molecule type" value="Genomic_DNA"/>
</dbReference>
<reference evidence="11" key="5">
    <citation type="submission" date="2021-03" db="EMBL/GenBank/DDBJ databases">
        <title>Genomic Encyclopedia of Type Strains, Phase IV (KMG-IV): sequencing the most valuable type-strain genomes for metagenomic binning, comparative biology and taxonomic classification.</title>
        <authorList>
            <person name="Goeker M."/>
        </authorList>
    </citation>
    <scope>NUCLEOTIDE SEQUENCE</scope>
    <source>
        <strain evidence="11">DSM 2771</strain>
    </source>
</reference>
<name>A0A2L1CAQ6_METMI</name>
<dbReference type="Pfam" id="PF10869">
    <property type="entry name" value="DUF2666"/>
    <property type="match status" value="1"/>
</dbReference>
<dbReference type="Proteomes" id="UP000558015">
    <property type="component" value="Unassembled WGS sequence"/>
</dbReference>
<dbReference type="RefSeq" id="WP_011170003.1">
    <property type="nucleotide sequence ID" value="NZ_BAAABJ010000001.1"/>
</dbReference>
<evidence type="ECO:0000313" key="3">
    <source>
        <dbReference type="EMBL" id="MBA2845849.1"/>
    </source>
</evidence>
<evidence type="ECO:0000313" key="18">
    <source>
        <dbReference type="Proteomes" id="UP000590564"/>
    </source>
</evidence>
<dbReference type="EMBL" id="JAFBBC010000002">
    <property type="protein sequence ID" value="MBM7409799.1"/>
    <property type="molecule type" value="Genomic_DNA"/>
</dbReference>
<feature type="domain" description="DUF2666" evidence="1">
    <location>
        <begin position="3"/>
        <end position="137"/>
    </location>
</feature>
<reference evidence="9" key="3">
    <citation type="submission" date="2020-07" db="EMBL/GenBank/DDBJ databases">
        <title>Severe corrosion of carbon steel in oil field produced water can be linked to methanogenic archaea containing a special type of NiFe hydrogenase.</title>
        <authorList>
            <person name="Lahme S."/>
            <person name="Mand J."/>
            <person name="Longwell J."/>
            <person name="Smith R."/>
            <person name="Enning D."/>
        </authorList>
    </citation>
    <scope>NUCLEOTIDE SEQUENCE</scope>
    <source>
        <strain evidence="9">MIC098Bin5</strain>
    </source>
</reference>
<dbReference type="Proteomes" id="UP000567099">
    <property type="component" value="Unassembled WGS sequence"/>
</dbReference>
<evidence type="ECO:0000313" key="7">
    <source>
        <dbReference type="EMBL" id="MBB6068329.1"/>
    </source>
</evidence>
<dbReference type="Proteomes" id="UP000722095">
    <property type="component" value="Unassembled WGS sequence"/>
</dbReference>
<accession>A0A2L1CAQ6</accession>